<comment type="caution">
    <text evidence="3">The sequence shown here is derived from an EMBL/GenBank/DDBJ whole genome shotgun (WGS) entry which is preliminary data.</text>
</comment>
<accession>A0ABS2GHZ4</accession>
<dbReference type="InterPro" id="IPR017144">
    <property type="entry name" value="Xaa-Arg_dipeptidase"/>
</dbReference>
<protein>
    <recommendedName>
        <fullName evidence="1">Peptidase M20 domain-containing protein 2</fullName>
    </recommendedName>
</protein>
<evidence type="ECO:0000313" key="3">
    <source>
        <dbReference type="EMBL" id="MBM6912799.1"/>
    </source>
</evidence>
<dbReference type="Proteomes" id="UP000707138">
    <property type="component" value="Unassembled WGS sequence"/>
</dbReference>
<dbReference type="PANTHER" id="PTHR30575:SF3">
    <property type="entry name" value="PEPTIDASE M20 DIMERISATION DOMAIN-CONTAINING PROTEIN"/>
    <property type="match status" value="1"/>
</dbReference>
<dbReference type="InterPro" id="IPR011650">
    <property type="entry name" value="Peptidase_M20_dimer"/>
</dbReference>
<reference evidence="3 4" key="1">
    <citation type="journal article" date="2021" name="Sci. Rep.">
        <title>The distribution of antibiotic resistance genes in chicken gut microbiota commensals.</title>
        <authorList>
            <person name="Juricova H."/>
            <person name="Matiasovicova J."/>
            <person name="Kubasova T."/>
            <person name="Cejkova D."/>
            <person name="Rychlik I."/>
        </authorList>
    </citation>
    <scope>NUCLEOTIDE SEQUENCE [LARGE SCALE GENOMIC DNA]</scope>
    <source>
        <strain evidence="3 4">An537</strain>
    </source>
</reference>
<dbReference type="SUPFAM" id="SSF53187">
    <property type="entry name" value="Zn-dependent exopeptidases"/>
    <property type="match status" value="1"/>
</dbReference>
<evidence type="ECO:0000259" key="2">
    <source>
        <dbReference type="Pfam" id="PF07687"/>
    </source>
</evidence>
<gene>
    <name evidence="3" type="ORF">H6A01_05620</name>
</gene>
<dbReference type="PIRSF" id="PIRSF037226">
    <property type="entry name" value="Amidohydrolase_ACY1L2_prd"/>
    <property type="match status" value="1"/>
</dbReference>
<feature type="domain" description="Peptidase M20 dimerisation" evidence="2">
    <location>
        <begin position="179"/>
        <end position="270"/>
    </location>
</feature>
<comment type="similarity">
    <text evidence="1">Belongs to the peptidase M20A family.</text>
</comment>
<evidence type="ECO:0000313" key="4">
    <source>
        <dbReference type="Proteomes" id="UP000707138"/>
    </source>
</evidence>
<dbReference type="SUPFAM" id="SSF55031">
    <property type="entry name" value="Bacterial exopeptidase dimerisation domain"/>
    <property type="match status" value="1"/>
</dbReference>
<dbReference type="Gene3D" id="3.40.630.10">
    <property type="entry name" value="Zn peptidases"/>
    <property type="match status" value="1"/>
</dbReference>
<dbReference type="Gene3D" id="3.30.70.360">
    <property type="match status" value="1"/>
</dbReference>
<dbReference type="PANTHER" id="PTHR30575">
    <property type="entry name" value="PEPTIDASE M20"/>
    <property type="match status" value="1"/>
</dbReference>
<organism evidence="3 4">
    <name type="scientific">Veillonella magna</name>
    <dbReference type="NCBI Taxonomy" id="464322"/>
    <lineage>
        <taxon>Bacteria</taxon>
        <taxon>Bacillati</taxon>
        <taxon>Bacillota</taxon>
        <taxon>Negativicutes</taxon>
        <taxon>Veillonellales</taxon>
        <taxon>Veillonellaceae</taxon>
        <taxon>Veillonella</taxon>
    </lineage>
</organism>
<proteinExistence type="inferred from homology"/>
<dbReference type="NCBIfam" id="TIGR01891">
    <property type="entry name" value="amidohydrolases"/>
    <property type="match status" value="1"/>
</dbReference>
<keyword evidence="4" id="KW-1185">Reference proteome</keyword>
<dbReference type="RefSeq" id="WP_205087842.1">
    <property type="nucleotide sequence ID" value="NZ_JACJLA010000008.1"/>
</dbReference>
<dbReference type="InterPro" id="IPR017439">
    <property type="entry name" value="Amidohydrolase"/>
</dbReference>
<name>A0ABS2GHZ4_9FIRM</name>
<dbReference type="EMBL" id="JACJLA010000008">
    <property type="protein sequence ID" value="MBM6912799.1"/>
    <property type="molecule type" value="Genomic_DNA"/>
</dbReference>
<dbReference type="Pfam" id="PF07687">
    <property type="entry name" value="M20_dimer"/>
    <property type="match status" value="1"/>
</dbReference>
<evidence type="ECO:0000256" key="1">
    <source>
        <dbReference type="PIRNR" id="PIRNR037226"/>
    </source>
</evidence>
<dbReference type="InterPro" id="IPR052030">
    <property type="entry name" value="Peptidase_M20/M20A_hydrolases"/>
</dbReference>
<sequence>MTLEAQATSLRQELAKEAYTINYTLAKNPEISSQEFKSAALICDVLEAHGMTVTRELAGLPTAFKAAVVRSSQPQGRLAILCEYDALPEIGHACGHCASGSSSVLAALTLHALAAQLAENGNDLGVDVDIIGTPDEEAAGGKVDLVKACVFDGYDFAMMVHMAGVETRANADFLALDDYRVAFHGKPAHAAGEPWNGINALNGAQLALQALDMLRQQVRPETRIGYYIVKGGSASNIIPDYAEIEVCVRHTERAYLDTVVARVMKCLEGAALATGTTHTVTQFGQKYDNMRWNETGTAIIEKVMDSLSIPYVTGHPTEIGSSDIGNVSYVCPAFHPELRLKGDDKVCHTKEFAAAMEEPTIETTINEASDMIIHTMLRLAQHPEELAAIKKEFMAQQK</sequence>
<dbReference type="InterPro" id="IPR036264">
    <property type="entry name" value="Bact_exopeptidase_dim_dom"/>
</dbReference>